<dbReference type="Pfam" id="PF13873">
    <property type="entry name" value="Myb_DNA-bind_5"/>
    <property type="match status" value="1"/>
</dbReference>
<feature type="compositionally biased region" description="Polar residues" evidence="1">
    <location>
        <begin position="294"/>
        <end position="306"/>
    </location>
</feature>
<feature type="region of interest" description="Disordered" evidence="1">
    <location>
        <begin position="257"/>
        <end position="279"/>
    </location>
</feature>
<dbReference type="InterPro" id="IPR028002">
    <property type="entry name" value="Myb_DNA-bind_5"/>
</dbReference>
<dbReference type="PANTHER" id="PTHR23098:SF3">
    <property type="entry name" value="MYB-RELATED TRANSCRIPTION FACTOR, PARTNER OF PROFILIN"/>
    <property type="match status" value="1"/>
</dbReference>
<dbReference type="Proteomes" id="UP000646548">
    <property type="component" value="Unassembled WGS sequence"/>
</dbReference>
<name>A0A834F6Z8_ORYME</name>
<reference evidence="3" key="1">
    <citation type="journal article" name="BMC Genomics">
        <title>Long-read sequencing and de novo genome assembly of marine medaka (Oryzias melastigma).</title>
        <authorList>
            <person name="Liang P."/>
            <person name="Saqib H.S.A."/>
            <person name="Ni X."/>
            <person name="Shen Y."/>
        </authorList>
    </citation>
    <scope>NUCLEOTIDE SEQUENCE</scope>
    <source>
        <strain evidence="3">Bigg-433</strain>
    </source>
</reference>
<feature type="compositionally biased region" description="Pro residues" evidence="1">
    <location>
        <begin position="388"/>
        <end position="398"/>
    </location>
</feature>
<dbReference type="EMBL" id="WKFB01000426">
    <property type="protein sequence ID" value="KAF6723434.1"/>
    <property type="molecule type" value="Genomic_DNA"/>
</dbReference>
<evidence type="ECO:0000256" key="1">
    <source>
        <dbReference type="SAM" id="MobiDB-lite"/>
    </source>
</evidence>
<feature type="region of interest" description="Disordered" evidence="1">
    <location>
        <begin position="294"/>
        <end position="327"/>
    </location>
</feature>
<accession>A0A834F6Z8</accession>
<proteinExistence type="predicted"/>
<evidence type="ECO:0000313" key="3">
    <source>
        <dbReference type="EMBL" id="KAF6723434.1"/>
    </source>
</evidence>
<protein>
    <submittedName>
        <fullName evidence="3">Nuclear apoptosis-inducing factor 1</fullName>
    </submittedName>
</protein>
<dbReference type="GO" id="GO:0005634">
    <property type="term" value="C:nucleus"/>
    <property type="evidence" value="ECO:0007669"/>
    <property type="project" value="TreeGrafter"/>
</dbReference>
<evidence type="ECO:0000259" key="2">
    <source>
        <dbReference type="Pfam" id="PF13873"/>
    </source>
</evidence>
<feature type="domain" description="Myb/SANT-like DNA-binding" evidence="2">
    <location>
        <begin position="149"/>
        <end position="224"/>
    </location>
</feature>
<comment type="caution">
    <text evidence="3">The sequence shown here is derived from an EMBL/GenBank/DDBJ whole genome shotgun (WGS) entry which is preliminary data.</text>
</comment>
<feature type="region of interest" description="Disordered" evidence="1">
    <location>
        <begin position="362"/>
        <end position="432"/>
    </location>
</feature>
<gene>
    <name evidence="3" type="ORF">FQA47_011860</name>
</gene>
<organism evidence="3 4">
    <name type="scientific">Oryzias melastigma</name>
    <name type="common">Marine medaka</name>
    <dbReference type="NCBI Taxonomy" id="30732"/>
    <lineage>
        <taxon>Eukaryota</taxon>
        <taxon>Metazoa</taxon>
        <taxon>Chordata</taxon>
        <taxon>Craniata</taxon>
        <taxon>Vertebrata</taxon>
        <taxon>Euteleostomi</taxon>
        <taxon>Actinopterygii</taxon>
        <taxon>Neopterygii</taxon>
        <taxon>Teleostei</taxon>
        <taxon>Neoteleostei</taxon>
        <taxon>Acanthomorphata</taxon>
        <taxon>Ovalentaria</taxon>
        <taxon>Atherinomorphae</taxon>
        <taxon>Beloniformes</taxon>
        <taxon>Adrianichthyidae</taxon>
        <taxon>Oryziinae</taxon>
        <taxon>Oryzias</taxon>
    </lineage>
</organism>
<feature type="compositionally biased region" description="Low complexity" evidence="1">
    <location>
        <begin position="420"/>
        <end position="430"/>
    </location>
</feature>
<dbReference type="PANTHER" id="PTHR23098">
    <property type="entry name" value="AGAP001331-PA-RELATED"/>
    <property type="match status" value="1"/>
</dbReference>
<dbReference type="AlphaFoldDB" id="A0A834F6Z8"/>
<evidence type="ECO:0000313" key="4">
    <source>
        <dbReference type="Proteomes" id="UP000646548"/>
    </source>
</evidence>
<feature type="compositionally biased region" description="Low complexity" evidence="1">
    <location>
        <begin position="367"/>
        <end position="387"/>
    </location>
</feature>
<sequence>MRVQGRIRRNCVRTVGVFGCKHVPGQQGALRSQEKSNAVRSLRISLVLVSPNFREEGGENCAILSACGAGSPPRGSDGASALEARLPKAERAERRSVRGFRLFRPDVIIVTTKTLGRIQGRVGGAMATLWHEEDEELKIGAVVGGMRSKPRFSFHEIRVLLHAVKRNRYVLLKKFNQGVSAEAKKQTWAEITEEINGLGENQREVRQIMKKWADLKCDGKRRITAMRGPNGNNLRKKNMGAVERMVHKILMLTPETDSISDRDLDEGEDLSKYTTPPSTTHFSYLNMSNTSHSFSGETFEVSPTSTPDKDLGEPLQSSSDVDAPDEEEPIFENDSAFSSYPAPLPPPRPAPLLDYSQLKARPVHTYSRSSQNQNSSRAVASTSSSFPPAAPPPPPPAAPVLANGTSSPLTPIAPSPPPAAGRAPPTASSSVCPSIFTSLPTGAPQHRVREQVSALAAQSLRQQTAGRVLLSSVSQSLAALAQSVQLLVESQQEFVQEALLLQRETVEVLRDFSNTALGMLRDKAGGGQPHPHAVQRF</sequence>